<dbReference type="EMBL" id="JABXYJ010000006">
    <property type="protein sequence ID" value="NVO78645.1"/>
    <property type="molecule type" value="Genomic_DNA"/>
</dbReference>
<evidence type="ECO:0000313" key="2">
    <source>
        <dbReference type="Proteomes" id="UP000588051"/>
    </source>
</evidence>
<comment type="caution">
    <text evidence="1">The sequence shown here is derived from an EMBL/GenBank/DDBJ whole genome shotgun (WGS) entry which is preliminary data.</text>
</comment>
<proteinExistence type="predicted"/>
<accession>A0A850QM22</accession>
<evidence type="ECO:0000313" key="1">
    <source>
        <dbReference type="EMBL" id="NVO78645.1"/>
    </source>
</evidence>
<reference evidence="1 2" key="1">
    <citation type="submission" date="2020-06" db="EMBL/GenBank/DDBJ databases">
        <authorList>
            <person name="Qiu C."/>
            <person name="Liu Z."/>
        </authorList>
    </citation>
    <scope>NUCLEOTIDE SEQUENCE [LARGE SCALE GENOMIC DNA]</scope>
    <source>
        <strain evidence="1 2">EM 1</strain>
    </source>
</reference>
<keyword evidence="2" id="KW-1185">Reference proteome</keyword>
<evidence type="ECO:0008006" key="3">
    <source>
        <dbReference type="Google" id="ProtNLM"/>
    </source>
</evidence>
<gene>
    <name evidence="1" type="ORF">HV832_12470</name>
</gene>
<dbReference type="AlphaFoldDB" id="A0A850QM22"/>
<protein>
    <recommendedName>
        <fullName evidence="3">DUF885 domain-containing protein</fullName>
    </recommendedName>
</protein>
<dbReference type="RefSeq" id="WP_176804164.1">
    <property type="nucleotide sequence ID" value="NZ_JABXYJ010000006.1"/>
</dbReference>
<name>A0A850QM22_9BURK</name>
<dbReference type="Proteomes" id="UP000588051">
    <property type="component" value="Unassembled WGS sequence"/>
</dbReference>
<organism evidence="1 2">
    <name type="scientific">Undibacterium oligocarboniphilum</name>
    <dbReference type="NCBI Taxonomy" id="666702"/>
    <lineage>
        <taxon>Bacteria</taxon>
        <taxon>Pseudomonadati</taxon>
        <taxon>Pseudomonadota</taxon>
        <taxon>Betaproteobacteria</taxon>
        <taxon>Burkholderiales</taxon>
        <taxon>Oxalobacteraceae</taxon>
        <taxon>Undibacterium</taxon>
    </lineage>
</organism>
<sequence>MGLNEIAEAYVRLVLAVGKHDPDYVDAYIGPAAWQDEAQLLPLPELQDIANVLVQQAEHLTQPPAEQAERQVFLIKQLQAARTFIAHLAGHRLPFDEESLALYDAVSPVVTPADLDITLAELANLLPAEMRDSDLNASLSIYNKAFEIPRDKLDAVFTAAINEARRRTRRYITLPENESFQVAYVSNKVWSAYNWYKGNSHSLIEVNTDFPMFISRAIDLASHEAYPGHHVFNVLIENGLVKEKGWIEYAIYPLYSPMSFLAEGSANYGIEVAFPHAERMQFEKEVLFPLADIDPAKADRYYQIQAVLQKLSYAGNMVAKQYLDGDIGRDAAIAMLMKYNLSDADRSAQRLRFIEHLRSYVINYNLGQDVVQAYIEKRAGKTNQDLRWQVLTDLLRYPKSASMMLL</sequence>